<dbReference type="PANTHER" id="PTHR33332">
    <property type="entry name" value="REVERSE TRANSCRIPTASE DOMAIN-CONTAINING PROTEIN"/>
    <property type="match status" value="1"/>
</dbReference>
<sequence length="325" mass="35798">MSIPQLDKHAVGEQLAHASSTEGNSERGDITLPVSSGVPHSSILGPVLFNIFINDLDIGLEGILNKFAGDTEVGGAVTSLEGREALHRDLDKTEGWAINHMQFNKGQCWILHLGSPGSMYRLGNEMQESSAVERDLGVLVKGHLESESAVPWQPGGPAMSWGTSGTALPASRGRGLFLLCSARRWPHLKYCVQFWALQCKKCIKRLESVQRRVKMVKGPEGKPCEEQLRALGLFSLEKRRLRGKPRCSYNFLMGGRGGAGTDLFSVVTSDRTRGNGLKLCQGSFRKRFSTQRVIGHWNRLPREVVTAPNLAEFKTHLDDTLGHMV</sequence>
<comment type="caution">
    <text evidence="2">The sequence shown here is derived from an EMBL/GenBank/DDBJ whole genome shotgun (WGS) entry which is preliminary data.</text>
</comment>
<name>A0ABQ9CXW2_9PASS</name>
<protein>
    <submittedName>
        <fullName evidence="2">Rna-directed dna polymerase from mobile element jockey-like</fullName>
    </submittedName>
</protein>
<gene>
    <name evidence="2" type="ORF">WISP_103847</name>
</gene>
<evidence type="ECO:0000313" key="2">
    <source>
        <dbReference type="EMBL" id="KAJ7411218.1"/>
    </source>
</evidence>
<dbReference type="EMBL" id="WHWB01034347">
    <property type="protein sequence ID" value="KAJ7411218.1"/>
    <property type="molecule type" value="Genomic_DNA"/>
</dbReference>
<organism evidence="2 3">
    <name type="scientific">Willisornis vidua</name>
    <name type="common">Xingu scale-backed antbird</name>
    <dbReference type="NCBI Taxonomy" id="1566151"/>
    <lineage>
        <taxon>Eukaryota</taxon>
        <taxon>Metazoa</taxon>
        <taxon>Chordata</taxon>
        <taxon>Craniata</taxon>
        <taxon>Vertebrata</taxon>
        <taxon>Euteleostomi</taxon>
        <taxon>Archelosauria</taxon>
        <taxon>Archosauria</taxon>
        <taxon>Dinosauria</taxon>
        <taxon>Saurischia</taxon>
        <taxon>Theropoda</taxon>
        <taxon>Coelurosauria</taxon>
        <taxon>Aves</taxon>
        <taxon>Neognathae</taxon>
        <taxon>Neoaves</taxon>
        <taxon>Telluraves</taxon>
        <taxon>Australaves</taxon>
        <taxon>Passeriformes</taxon>
        <taxon>Thamnophilidae</taxon>
        <taxon>Willisornis</taxon>
    </lineage>
</organism>
<feature type="region of interest" description="Disordered" evidence="1">
    <location>
        <begin position="1"/>
        <end position="32"/>
    </location>
</feature>
<accession>A0ABQ9CXW2</accession>
<evidence type="ECO:0000256" key="1">
    <source>
        <dbReference type="SAM" id="MobiDB-lite"/>
    </source>
</evidence>
<evidence type="ECO:0000313" key="3">
    <source>
        <dbReference type="Proteomes" id="UP001145742"/>
    </source>
</evidence>
<proteinExistence type="predicted"/>
<feature type="compositionally biased region" description="Basic and acidic residues" evidence="1">
    <location>
        <begin position="1"/>
        <end position="11"/>
    </location>
</feature>
<keyword evidence="3" id="KW-1185">Reference proteome</keyword>
<dbReference type="Proteomes" id="UP001145742">
    <property type="component" value="Unassembled WGS sequence"/>
</dbReference>
<reference evidence="2" key="1">
    <citation type="submission" date="2019-10" db="EMBL/GenBank/DDBJ databases">
        <authorList>
            <person name="Soares A.E.R."/>
            <person name="Aleixo A."/>
            <person name="Schneider P."/>
            <person name="Miyaki C.Y."/>
            <person name="Schneider M.P."/>
            <person name="Mello C."/>
            <person name="Vasconcelos A.T.R."/>
        </authorList>
    </citation>
    <scope>NUCLEOTIDE SEQUENCE</scope>
    <source>
        <tissue evidence="2">Muscle</tissue>
    </source>
</reference>